<dbReference type="Proteomes" id="UP000276133">
    <property type="component" value="Unassembled WGS sequence"/>
</dbReference>
<comment type="caution">
    <text evidence="2">The sequence shown here is derived from an EMBL/GenBank/DDBJ whole genome shotgun (WGS) entry which is preliminary data.</text>
</comment>
<keyword evidence="1" id="KW-1133">Transmembrane helix</keyword>
<keyword evidence="3" id="KW-1185">Reference proteome</keyword>
<dbReference type="EMBL" id="REGN01000731">
    <property type="protein sequence ID" value="RNA39608.1"/>
    <property type="molecule type" value="Genomic_DNA"/>
</dbReference>
<protein>
    <submittedName>
        <fullName evidence="2">Uncharacterized protein</fullName>
    </submittedName>
</protein>
<keyword evidence="1" id="KW-0472">Membrane</keyword>
<evidence type="ECO:0000313" key="3">
    <source>
        <dbReference type="Proteomes" id="UP000276133"/>
    </source>
</evidence>
<evidence type="ECO:0000313" key="2">
    <source>
        <dbReference type="EMBL" id="RNA39608.1"/>
    </source>
</evidence>
<proteinExistence type="predicted"/>
<gene>
    <name evidence="2" type="ORF">BpHYR1_044263</name>
</gene>
<feature type="transmembrane region" description="Helical" evidence="1">
    <location>
        <begin position="27"/>
        <end position="51"/>
    </location>
</feature>
<name>A0A3M7SVJ2_BRAPC</name>
<keyword evidence="1" id="KW-0812">Transmembrane</keyword>
<organism evidence="2 3">
    <name type="scientific">Brachionus plicatilis</name>
    <name type="common">Marine rotifer</name>
    <name type="synonym">Brachionus muelleri</name>
    <dbReference type="NCBI Taxonomy" id="10195"/>
    <lineage>
        <taxon>Eukaryota</taxon>
        <taxon>Metazoa</taxon>
        <taxon>Spiralia</taxon>
        <taxon>Gnathifera</taxon>
        <taxon>Rotifera</taxon>
        <taxon>Eurotatoria</taxon>
        <taxon>Monogononta</taxon>
        <taxon>Pseudotrocha</taxon>
        <taxon>Ploima</taxon>
        <taxon>Brachionidae</taxon>
        <taxon>Brachionus</taxon>
    </lineage>
</organism>
<dbReference type="AlphaFoldDB" id="A0A3M7SVJ2"/>
<evidence type="ECO:0000256" key="1">
    <source>
        <dbReference type="SAM" id="Phobius"/>
    </source>
</evidence>
<sequence length="61" mass="6504">MSSSVSIILIACESLFEIESSSSYGRIALLASMAAVALMPSAMFCIFLRLLDAIEVNVDDS</sequence>
<accession>A0A3M7SVJ2</accession>
<reference evidence="2 3" key="1">
    <citation type="journal article" date="2018" name="Sci. Rep.">
        <title>Genomic signatures of local adaptation to the degree of environmental predictability in rotifers.</title>
        <authorList>
            <person name="Franch-Gras L."/>
            <person name="Hahn C."/>
            <person name="Garcia-Roger E.M."/>
            <person name="Carmona M.J."/>
            <person name="Serra M."/>
            <person name="Gomez A."/>
        </authorList>
    </citation>
    <scope>NUCLEOTIDE SEQUENCE [LARGE SCALE GENOMIC DNA]</scope>
    <source>
        <strain evidence="2">HYR1</strain>
    </source>
</reference>